<keyword evidence="5 6" id="KW-0560">Oxidoreductase</keyword>
<dbReference type="GO" id="GO:0006072">
    <property type="term" value="P:glycerol-3-phosphate metabolic process"/>
    <property type="evidence" value="ECO:0007669"/>
    <property type="project" value="UniProtKB-UniRule"/>
</dbReference>
<dbReference type="EMBL" id="LGUC01000001">
    <property type="protein sequence ID" value="KPN31660.1"/>
    <property type="molecule type" value="Genomic_DNA"/>
</dbReference>
<reference evidence="9" key="1">
    <citation type="submission" date="2013-11" db="EMBL/GenBank/DDBJ databases">
        <authorList>
            <person name="Hoang H.T."/>
            <person name="Killian M.L."/>
            <person name="Madson D.M."/>
            <person name="Arruda P.H.E."/>
            <person name="Sun D."/>
            <person name="Schwartz K.J."/>
            <person name="Yoon K."/>
        </authorList>
    </citation>
    <scope>NUCLEOTIDE SEQUENCE [LARGE SCALE GENOMIC DNA]</scope>
    <source>
        <strain evidence="9">CDK2</strain>
    </source>
</reference>
<organism evidence="8 9">
    <name type="scientific">Halolamina pelagica</name>
    <dbReference type="NCBI Taxonomy" id="699431"/>
    <lineage>
        <taxon>Archaea</taxon>
        <taxon>Methanobacteriati</taxon>
        <taxon>Methanobacteriota</taxon>
        <taxon>Stenosarchaea group</taxon>
        <taxon>Halobacteria</taxon>
        <taxon>Halobacteriales</taxon>
        <taxon>Haloferacaceae</taxon>
    </lineage>
</organism>
<dbReference type="InterPro" id="IPR036188">
    <property type="entry name" value="FAD/NAD-bd_sf"/>
</dbReference>
<protein>
    <recommendedName>
        <fullName evidence="6">Glycerol-3-phosphate dehydrogenase</fullName>
        <ecNumber evidence="6">1.1.5.3</ecNumber>
    </recommendedName>
</protein>
<accession>A0A0P7FWQ4</accession>
<dbReference type="Pfam" id="PF01266">
    <property type="entry name" value="DAO"/>
    <property type="match status" value="1"/>
</dbReference>
<dbReference type="PANTHER" id="PTHR11985:SF15">
    <property type="entry name" value="GLYCEROL-3-PHOSPHATE DEHYDROGENASE, MITOCHONDRIAL"/>
    <property type="match status" value="1"/>
</dbReference>
<dbReference type="Gene3D" id="3.50.50.60">
    <property type="entry name" value="FAD/NAD(P)-binding domain"/>
    <property type="match status" value="2"/>
</dbReference>
<evidence type="ECO:0000256" key="5">
    <source>
        <dbReference type="ARBA" id="ARBA00023002"/>
    </source>
</evidence>
<feature type="domain" description="FAD dependent oxidoreductase" evidence="7">
    <location>
        <begin position="7"/>
        <end position="349"/>
    </location>
</feature>
<evidence type="ECO:0000313" key="9">
    <source>
        <dbReference type="Proteomes" id="UP000050535"/>
    </source>
</evidence>
<keyword evidence="4" id="KW-0274">FAD</keyword>
<evidence type="ECO:0000256" key="2">
    <source>
        <dbReference type="ARBA" id="ARBA00007330"/>
    </source>
</evidence>
<dbReference type="STRING" id="699431.SY89_02409"/>
<dbReference type="SUPFAM" id="SSF51905">
    <property type="entry name" value="FAD/NAD(P)-binding domain"/>
    <property type="match status" value="1"/>
</dbReference>
<evidence type="ECO:0000256" key="3">
    <source>
        <dbReference type="ARBA" id="ARBA00022630"/>
    </source>
</evidence>
<dbReference type="EC" id="1.1.5.3" evidence="6"/>
<comment type="caution">
    <text evidence="8">The sequence shown here is derived from an EMBL/GenBank/DDBJ whole genome shotgun (WGS) entry which is preliminary data.</text>
</comment>
<dbReference type="Gene3D" id="3.30.9.10">
    <property type="entry name" value="D-Amino Acid Oxidase, subunit A, domain 2"/>
    <property type="match status" value="1"/>
</dbReference>
<comment type="similarity">
    <text evidence="2 6">Belongs to the FAD-dependent glycerol-3-phosphate dehydrogenase family.</text>
</comment>
<keyword evidence="9" id="KW-1185">Reference proteome</keyword>
<dbReference type="InterPro" id="IPR000447">
    <property type="entry name" value="G3P_DH_FAD-dep"/>
</dbReference>
<dbReference type="GO" id="GO:0009331">
    <property type="term" value="C:glycerol-3-phosphate dehydrogenase (FAD) complex"/>
    <property type="evidence" value="ECO:0007669"/>
    <property type="project" value="UniProtKB-UniRule"/>
</dbReference>
<dbReference type="OrthoDB" id="36306at2157"/>
<name>A0A0P7FWQ4_9EURY</name>
<comment type="cofactor">
    <cofactor evidence="1 6">
        <name>FAD</name>
        <dbReference type="ChEBI" id="CHEBI:57692"/>
    </cofactor>
</comment>
<proteinExistence type="inferred from homology"/>
<evidence type="ECO:0000313" key="8">
    <source>
        <dbReference type="EMBL" id="KPN31660.1"/>
    </source>
</evidence>
<comment type="catalytic activity">
    <reaction evidence="6">
        <text>a quinone + sn-glycerol 3-phosphate = dihydroxyacetone phosphate + a quinol</text>
        <dbReference type="Rhea" id="RHEA:18977"/>
        <dbReference type="ChEBI" id="CHEBI:24646"/>
        <dbReference type="ChEBI" id="CHEBI:57597"/>
        <dbReference type="ChEBI" id="CHEBI:57642"/>
        <dbReference type="ChEBI" id="CHEBI:132124"/>
        <dbReference type="EC" id="1.1.5.3"/>
    </reaction>
</comment>
<evidence type="ECO:0000256" key="6">
    <source>
        <dbReference type="RuleBase" id="RU361217"/>
    </source>
</evidence>
<dbReference type="PROSITE" id="PS00978">
    <property type="entry name" value="FAD_G3PDH_2"/>
    <property type="match status" value="1"/>
</dbReference>
<dbReference type="RefSeq" id="WP_054584182.1">
    <property type="nucleotide sequence ID" value="NZ_LGUC01000001.1"/>
</dbReference>
<dbReference type="AlphaFoldDB" id="A0A0P7FWQ4"/>
<dbReference type="PANTHER" id="PTHR11985">
    <property type="entry name" value="GLYCEROL-3-PHOSPHATE DEHYDROGENASE"/>
    <property type="match status" value="1"/>
</dbReference>
<dbReference type="PATRIC" id="fig|699431.3.peg.2472"/>
<sequence>MTVETEVVVIGGGATGVGVARDLAMRGVDVTLLERDAGLNAGTSGRSHGVLHSGARYAESDPEGAADCLRENRTLREIAPAAIDDAGGLFVRLAADDPAYFDRKLDACQTLGMEPRRLDAGEIRERVPAIADRVEEGFAVPDGVVSPARLVAATAASAREHGADIHTDAPVVDIGSGPDSSKRLAVSVADGASIAADAVVNAAGPWAGEVAAMAGAELGMRPTRGVMVAVDYAGLEPVLNRCREPADGDIVVPHGMQAVLGTTSVAVDDPDAFDREDWEVERTVSECAAMLPALADAAVDRTYWGLRPLYEPDELDREGRGISRDFAIVDHDAAPGLVSVVGGKLTTYRRMAEAVTDRVCGALGVDEPCRTAEEPLPGADDPGRLDQLAREFSAIGPADSDVIRK</sequence>
<dbReference type="InterPro" id="IPR006076">
    <property type="entry name" value="FAD-dep_OxRdtase"/>
</dbReference>
<dbReference type="Proteomes" id="UP000050535">
    <property type="component" value="Unassembled WGS sequence"/>
</dbReference>
<evidence type="ECO:0000256" key="4">
    <source>
        <dbReference type="ARBA" id="ARBA00022827"/>
    </source>
</evidence>
<dbReference type="PRINTS" id="PR01001">
    <property type="entry name" value="FADG3PDH"/>
</dbReference>
<evidence type="ECO:0000259" key="7">
    <source>
        <dbReference type="Pfam" id="PF01266"/>
    </source>
</evidence>
<evidence type="ECO:0000256" key="1">
    <source>
        <dbReference type="ARBA" id="ARBA00001974"/>
    </source>
</evidence>
<dbReference type="PROSITE" id="PS00977">
    <property type="entry name" value="FAD_G3PDH_1"/>
    <property type="match status" value="1"/>
</dbReference>
<gene>
    <name evidence="8" type="ORF">SY89_02409</name>
</gene>
<dbReference type="GO" id="GO:0004368">
    <property type="term" value="F:glycerol-3-phosphate dehydrogenase (quinone) activity"/>
    <property type="evidence" value="ECO:0007669"/>
    <property type="project" value="UniProtKB-EC"/>
</dbReference>
<keyword evidence="3 6" id="KW-0285">Flavoprotein</keyword>